<accession>A0A7S3EI38</accession>
<name>A0A7S3EI38_9RHOD</name>
<proteinExistence type="predicted"/>
<dbReference type="Pfam" id="PF12315">
    <property type="entry name" value="DA1-like"/>
    <property type="match status" value="1"/>
</dbReference>
<protein>
    <recommendedName>
        <fullName evidence="1">Protein DA1-like domain-containing protein</fullName>
    </recommendedName>
</protein>
<evidence type="ECO:0000313" key="2">
    <source>
        <dbReference type="EMBL" id="CAE0056066.1"/>
    </source>
</evidence>
<sequence>MNHLGFPLGARKIKASLTDEEGIRRHMVALSDKLPSALVVGKGSSSQEVLVRAGLSDEHTMALLSHELFHVWLIRNGIQVDEPVLLEGLCEYMQWLWLRRRHHKEDARYRCKLLETNPDEIYGGGFRNCRSAVQLTGSFGSLIEHVRTKKSFPHKETVRTT</sequence>
<feature type="domain" description="Protein DA1-like" evidence="1">
    <location>
        <begin position="48"/>
        <end position="104"/>
    </location>
</feature>
<organism evidence="2">
    <name type="scientific">Rhodosorus marinus</name>
    <dbReference type="NCBI Taxonomy" id="101924"/>
    <lineage>
        <taxon>Eukaryota</taxon>
        <taxon>Rhodophyta</taxon>
        <taxon>Stylonematophyceae</taxon>
        <taxon>Stylonematales</taxon>
        <taxon>Stylonemataceae</taxon>
        <taxon>Rhodosorus</taxon>
    </lineage>
</organism>
<evidence type="ECO:0000259" key="1">
    <source>
        <dbReference type="Pfam" id="PF12315"/>
    </source>
</evidence>
<reference evidence="2" key="1">
    <citation type="submission" date="2021-01" db="EMBL/GenBank/DDBJ databases">
        <authorList>
            <person name="Corre E."/>
            <person name="Pelletier E."/>
            <person name="Niang G."/>
            <person name="Scheremetjew M."/>
            <person name="Finn R."/>
            <person name="Kale V."/>
            <person name="Holt S."/>
            <person name="Cochrane G."/>
            <person name="Meng A."/>
            <person name="Brown T."/>
            <person name="Cohen L."/>
        </authorList>
    </citation>
    <scope>NUCLEOTIDE SEQUENCE</scope>
    <source>
        <strain evidence="2">CCMP 769</strain>
    </source>
</reference>
<dbReference type="EMBL" id="HBHW01031206">
    <property type="protein sequence ID" value="CAE0056066.1"/>
    <property type="molecule type" value="Transcribed_RNA"/>
</dbReference>
<dbReference type="AlphaFoldDB" id="A0A7S3EI38"/>
<gene>
    <name evidence="2" type="ORF">RMAR00112_LOCUS24108</name>
</gene>
<dbReference type="InterPro" id="IPR022087">
    <property type="entry name" value="DA1-like_dom"/>
</dbReference>